<name>A0A8T1PE41_CARIL</name>
<dbReference type="PANTHER" id="PTHR27008:SF585">
    <property type="entry name" value="PROTEIN KINASE DOMAIN-CONTAINING PROTEIN"/>
    <property type="match status" value="1"/>
</dbReference>
<dbReference type="SMART" id="SM00369">
    <property type="entry name" value="LRR_TYP"/>
    <property type="match status" value="4"/>
</dbReference>
<feature type="domain" description="Protein kinase" evidence="12">
    <location>
        <begin position="298"/>
        <end position="555"/>
    </location>
</feature>
<evidence type="ECO:0000256" key="1">
    <source>
        <dbReference type="ARBA" id="ARBA00004370"/>
    </source>
</evidence>
<sequence>MGHFLPNLQVLSLGGNELSGTIPNSIVNASQLFILDLSHNSFSSSIPTTIGNLRLIQKLSLASNKLTFQSPKLMSIFSSLSSCKYLILLTLSKNYLNTLRLSGNELYGHIPACIDNMTSLRNLDLGFNQLTSSIPLSLWRLTDLLLVDLSSNSLNGPLSLYIGNMNVLRILDLSKNQITGCIPVTIGGLKNIANLSLAFNRLDGSIPTSVGELVSLELLDLSYNNLYVEIPKSLEKLSFLKHLNLSINKLQGEIPSRGYGVNGTWSRNAKFSHDTNSMPLATWRRISHQELIRAIEGFNANNLLGEGSFGFVYKGTLLEGTTVAIKVLNLQVKGAFKSFHIECEVLRNIHLRNLVKIITACCNMDFKALVLEYMPNGNLNMWLYSENRCLNMQLQRLNILIDMATAVEYLHLGYAMPIVHCDLKPTNVLLDEDMVGNIANFDIAKLLEYGFEGLVSTRGDPTNDMFTGEMSLKSLVQESLSLVQESLSLSVLEVVDANLLSNENDYAAMEECLLSTMGLALHCCTDFPEQRIGIENVVATFNKIRLRFLKDISGR</sequence>
<dbReference type="Pfam" id="PF00560">
    <property type="entry name" value="LRR_1"/>
    <property type="match status" value="5"/>
</dbReference>
<dbReference type="PROSITE" id="PS00108">
    <property type="entry name" value="PROTEIN_KINASE_ST"/>
    <property type="match status" value="1"/>
</dbReference>
<keyword evidence="10" id="KW-0472">Membrane</keyword>
<organism evidence="13 14">
    <name type="scientific">Carya illinoinensis</name>
    <name type="common">Pecan</name>
    <dbReference type="NCBI Taxonomy" id="32201"/>
    <lineage>
        <taxon>Eukaryota</taxon>
        <taxon>Viridiplantae</taxon>
        <taxon>Streptophyta</taxon>
        <taxon>Embryophyta</taxon>
        <taxon>Tracheophyta</taxon>
        <taxon>Spermatophyta</taxon>
        <taxon>Magnoliopsida</taxon>
        <taxon>eudicotyledons</taxon>
        <taxon>Gunneridae</taxon>
        <taxon>Pentapetalae</taxon>
        <taxon>rosids</taxon>
        <taxon>fabids</taxon>
        <taxon>Fagales</taxon>
        <taxon>Juglandaceae</taxon>
        <taxon>Carya</taxon>
    </lineage>
</organism>
<dbReference type="SMART" id="SM00220">
    <property type="entry name" value="S_TKc"/>
    <property type="match status" value="1"/>
</dbReference>
<dbReference type="FunFam" id="3.30.200.20:FF:000661">
    <property type="entry name" value="Serine-threonine protein kinase plant-type"/>
    <property type="match status" value="1"/>
</dbReference>
<dbReference type="AlphaFoldDB" id="A0A8T1PE41"/>
<dbReference type="Pfam" id="PF00069">
    <property type="entry name" value="Pkinase"/>
    <property type="match status" value="1"/>
</dbReference>
<dbReference type="Proteomes" id="UP000811609">
    <property type="component" value="Chromosome 10"/>
</dbReference>
<accession>A0A8T1PE41</accession>
<keyword evidence="5" id="KW-0677">Repeat</keyword>
<evidence type="ECO:0000313" key="13">
    <source>
        <dbReference type="EMBL" id="KAG6639422.1"/>
    </source>
</evidence>
<evidence type="ECO:0000313" key="14">
    <source>
        <dbReference type="Proteomes" id="UP000811609"/>
    </source>
</evidence>
<comment type="subcellular location">
    <subcellularLocation>
        <location evidence="1">Membrane</location>
    </subcellularLocation>
</comment>
<evidence type="ECO:0000256" key="3">
    <source>
        <dbReference type="ARBA" id="ARBA00022679"/>
    </source>
</evidence>
<keyword evidence="7" id="KW-0418">Kinase</keyword>
<keyword evidence="8 11" id="KW-0067">ATP-binding</keyword>
<dbReference type="InterPro" id="IPR000719">
    <property type="entry name" value="Prot_kinase_dom"/>
</dbReference>
<evidence type="ECO:0000256" key="8">
    <source>
        <dbReference type="ARBA" id="ARBA00022840"/>
    </source>
</evidence>
<dbReference type="PROSITE" id="PS00107">
    <property type="entry name" value="PROTEIN_KINASE_ATP"/>
    <property type="match status" value="1"/>
</dbReference>
<evidence type="ECO:0000259" key="12">
    <source>
        <dbReference type="PROSITE" id="PS50011"/>
    </source>
</evidence>
<dbReference type="EMBL" id="CM031818">
    <property type="protein sequence ID" value="KAG6639422.1"/>
    <property type="molecule type" value="Genomic_DNA"/>
</dbReference>
<keyword evidence="4" id="KW-0812">Transmembrane</keyword>
<gene>
    <name evidence="13" type="ORF">CIPAW_10G099400</name>
</gene>
<dbReference type="InterPro" id="IPR017441">
    <property type="entry name" value="Protein_kinase_ATP_BS"/>
</dbReference>
<proteinExistence type="predicted"/>
<dbReference type="FunFam" id="3.80.10.10:FF:000383">
    <property type="entry name" value="Leucine-rich repeat receptor protein kinase EMS1"/>
    <property type="match status" value="2"/>
</dbReference>
<keyword evidence="6 11" id="KW-0547">Nucleotide-binding</keyword>
<evidence type="ECO:0000256" key="10">
    <source>
        <dbReference type="ARBA" id="ARBA00023136"/>
    </source>
</evidence>
<dbReference type="InterPro" id="IPR051809">
    <property type="entry name" value="Plant_receptor-like_S/T_kinase"/>
</dbReference>
<dbReference type="InterPro" id="IPR003591">
    <property type="entry name" value="Leu-rich_rpt_typical-subtyp"/>
</dbReference>
<evidence type="ECO:0000256" key="9">
    <source>
        <dbReference type="ARBA" id="ARBA00022989"/>
    </source>
</evidence>
<dbReference type="GO" id="GO:0016020">
    <property type="term" value="C:membrane"/>
    <property type="evidence" value="ECO:0007669"/>
    <property type="project" value="UniProtKB-SubCell"/>
</dbReference>
<evidence type="ECO:0000256" key="4">
    <source>
        <dbReference type="ARBA" id="ARBA00022692"/>
    </source>
</evidence>
<evidence type="ECO:0000256" key="11">
    <source>
        <dbReference type="PROSITE-ProRule" id="PRU10141"/>
    </source>
</evidence>
<feature type="binding site" evidence="11">
    <location>
        <position position="326"/>
    </location>
    <ligand>
        <name>ATP</name>
        <dbReference type="ChEBI" id="CHEBI:30616"/>
    </ligand>
</feature>
<keyword evidence="14" id="KW-1185">Reference proteome</keyword>
<evidence type="ECO:0000256" key="7">
    <source>
        <dbReference type="ARBA" id="ARBA00022777"/>
    </source>
</evidence>
<dbReference type="PANTHER" id="PTHR27008">
    <property type="entry name" value="OS04G0122200 PROTEIN"/>
    <property type="match status" value="1"/>
</dbReference>
<dbReference type="PROSITE" id="PS50011">
    <property type="entry name" value="PROTEIN_KINASE_DOM"/>
    <property type="match status" value="1"/>
</dbReference>
<keyword evidence="3" id="KW-0808">Transferase</keyword>
<dbReference type="InterPro" id="IPR008271">
    <property type="entry name" value="Ser/Thr_kinase_AS"/>
</dbReference>
<dbReference type="GO" id="GO:0005524">
    <property type="term" value="F:ATP binding"/>
    <property type="evidence" value="ECO:0007669"/>
    <property type="project" value="UniProtKB-UniRule"/>
</dbReference>
<evidence type="ECO:0000256" key="5">
    <source>
        <dbReference type="ARBA" id="ARBA00022737"/>
    </source>
</evidence>
<evidence type="ECO:0000256" key="2">
    <source>
        <dbReference type="ARBA" id="ARBA00022614"/>
    </source>
</evidence>
<reference evidence="13" key="1">
    <citation type="submission" date="2020-12" db="EMBL/GenBank/DDBJ databases">
        <title>WGS assembly of Carya illinoinensis cv. Pawnee.</title>
        <authorList>
            <person name="Platts A."/>
            <person name="Shu S."/>
            <person name="Wright S."/>
            <person name="Barry K."/>
            <person name="Edger P."/>
            <person name="Pires J.C."/>
            <person name="Schmutz J."/>
        </authorList>
    </citation>
    <scope>NUCLEOTIDE SEQUENCE</scope>
    <source>
        <tissue evidence="13">Leaf</tissue>
    </source>
</reference>
<keyword evidence="2" id="KW-0433">Leucine-rich repeat</keyword>
<keyword evidence="9" id="KW-1133">Transmembrane helix</keyword>
<dbReference type="PROSITE" id="PS51450">
    <property type="entry name" value="LRR"/>
    <property type="match status" value="1"/>
</dbReference>
<comment type="caution">
    <text evidence="13">The sequence shown here is derived from an EMBL/GenBank/DDBJ whole genome shotgun (WGS) entry which is preliminary data.</text>
</comment>
<evidence type="ECO:0000256" key="6">
    <source>
        <dbReference type="ARBA" id="ARBA00022741"/>
    </source>
</evidence>
<protein>
    <recommendedName>
        <fullName evidence="12">Protein kinase domain-containing protein</fullName>
    </recommendedName>
</protein>
<dbReference type="SMART" id="SM00365">
    <property type="entry name" value="LRR_SD22"/>
    <property type="match status" value="4"/>
</dbReference>
<dbReference type="InterPro" id="IPR001611">
    <property type="entry name" value="Leu-rich_rpt"/>
</dbReference>
<dbReference type="GO" id="GO:0004672">
    <property type="term" value="F:protein kinase activity"/>
    <property type="evidence" value="ECO:0007669"/>
    <property type="project" value="InterPro"/>
</dbReference>